<evidence type="ECO:0000256" key="13">
    <source>
        <dbReference type="ARBA" id="ARBA00023200"/>
    </source>
</evidence>
<keyword evidence="8 16" id="KW-0862">Zinc</keyword>
<keyword evidence="13 16" id="KW-1035">Host cytoplasm</keyword>
<dbReference type="GO" id="GO:0030430">
    <property type="term" value="C:host cell cytoplasm"/>
    <property type="evidence" value="ECO:0007669"/>
    <property type="project" value="UniProtKB-SubCell"/>
</dbReference>
<evidence type="ECO:0000256" key="4">
    <source>
        <dbReference type="ARBA" id="ARBA00022581"/>
    </source>
</evidence>
<dbReference type="SUPFAM" id="SSF161229">
    <property type="entry name" value="E6 C-terminal domain-like"/>
    <property type="match status" value="2"/>
</dbReference>
<evidence type="ECO:0000256" key="8">
    <source>
        <dbReference type="ARBA" id="ARBA00022833"/>
    </source>
</evidence>
<evidence type="ECO:0000256" key="10">
    <source>
        <dbReference type="ARBA" id="ARBA00023125"/>
    </source>
</evidence>
<reference evidence="18" key="1">
    <citation type="submission" date="2017-11" db="EMBL/GenBank/DDBJ databases">
        <title>Diverse papillomaviruses identified in Weddell seals breeding on Ross ice shelf, Antarctica.</title>
        <authorList>
            <person name="Smeele Z."/>
            <person name="Burns J."/>
            <person name="Kraberger S."/>
            <person name="Fontenele R.S."/>
            <person name="Waits K."/>
            <person name="Stainton D."/>
            <person name="Van Doorsaler K."/>
            <person name="Varsani A."/>
        </authorList>
    </citation>
    <scope>NUCLEOTIDE SEQUENCE [LARGE SCALE GENOMIC DNA]</scope>
    <source>
        <strain evidence="18">13241</strain>
    </source>
</reference>
<organism evidence="18">
    <name type="scientific">Leptonychotes weddellii papillomavirus 1</name>
    <dbReference type="NCBI Taxonomy" id="2077302"/>
    <lineage>
        <taxon>Viruses</taxon>
        <taxon>Monodnaviria</taxon>
        <taxon>Shotokuvirae</taxon>
        <taxon>Cossaviricota</taxon>
        <taxon>Papovaviricetes</taxon>
        <taxon>Zurhausenvirales</taxon>
        <taxon>Papillomaviridae</taxon>
    </lineage>
</organism>
<evidence type="ECO:0000256" key="3">
    <source>
        <dbReference type="ARBA" id="ARBA00022562"/>
    </source>
</evidence>
<dbReference type="Pfam" id="PF00518">
    <property type="entry name" value="E6"/>
    <property type="match status" value="1"/>
</dbReference>
<keyword evidence="9 16" id="KW-0805">Transcription regulation</keyword>
<dbReference type="GO" id="GO:0039648">
    <property type="term" value="P:symbiont-mediated perturbation of host ubiquitin-like protein modification"/>
    <property type="evidence" value="ECO:0007669"/>
    <property type="project" value="UniProtKB-UniRule"/>
</dbReference>
<keyword evidence="6 16" id="KW-0479">Metal-binding</keyword>
<keyword evidence="15 16" id="KW-1119">Modulation of host cell apoptosis by virus</keyword>
<evidence type="ECO:0000256" key="14">
    <source>
        <dbReference type="ARBA" id="ARBA00023280"/>
    </source>
</evidence>
<evidence type="ECO:0000256" key="16">
    <source>
        <dbReference type="HAMAP-Rule" id="MF_04006"/>
    </source>
</evidence>
<accession>A0A2I8B2N2</accession>
<dbReference type="OrthoDB" id="27353at10239"/>
<evidence type="ECO:0000256" key="17">
    <source>
        <dbReference type="RuleBase" id="RU363123"/>
    </source>
</evidence>
<dbReference type="GO" id="GO:0052170">
    <property type="term" value="P:symbiont-mediated suppression of host innate immune response"/>
    <property type="evidence" value="ECO:0007669"/>
    <property type="project" value="UniProtKB-KW"/>
</dbReference>
<dbReference type="GO" id="GO:0042025">
    <property type="term" value="C:host cell nucleus"/>
    <property type="evidence" value="ECO:0007669"/>
    <property type="project" value="UniProtKB-SubCell"/>
</dbReference>
<feature type="zinc finger region" evidence="16">
    <location>
        <begin position="25"/>
        <end position="61"/>
    </location>
</feature>
<dbReference type="EMBL" id="MG571090">
    <property type="protein sequence ID" value="AUT11895.1"/>
    <property type="molecule type" value="Genomic_DNA"/>
</dbReference>
<keyword evidence="12 16" id="KW-0804">Transcription</keyword>
<sequence>MERPSSVKGLCALIHSPLIDLLLPCKFCHRYLTTLEKLRFDAAPFQLIWKEGNVYGCCQTCIRHCGLIERNYFLQGKIDAFLFEEKLGKKVEELTLRCSFCLHTLTYWEKKENKFDSALFLVRGKVRGTCDLCRLQYAWGEGNAS</sequence>
<dbReference type="InterPro" id="IPR001334">
    <property type="entry name" value="E6"/>
</dbReference>
<comment type="similarity">
    <text evidence="1 16 17">Belongs to the papillomaviridae E6 protein family.</text>
</comment>
<dbReference type="GO" id="GO:0006351">
    <property type="term" value="P:DNA-templated transcription"/>
    <property type="evidence" value="ECO:0007669"/>
    <property type="project" value="UniProtKB-UniRule"/>
</dbReference>
<keyword evidence="11 16" id="KW-0010">Activator</keyword>
<evidence type="ECO:0000256" key="9">
    <source>
        <dbReference type="ARBA" id="ARBA00023015"/>
    </source>
</evidence>
<keyword evidence="10 16" id="KW-0238">DNA-binding</keyword>
<dbReference type="GO" id="GO:0006355">
    <property type="term" value="P:regulation of DNA-templated transcription"/>
    <property type="evidence" value="ECO:0007669"/>
    <property type="project" value="UniProtKB-UniRule"/>
</dbReference>
<evidence type="ECO:0000313" key="18">
    <source>
        <dbReference type="EMBL" id="AUT11895.1"/>
    </source>
</evidence>
<keyword evidence="2 16" id="KW-0244">Early protein</keyword>
<evidence type="ECO:0000256" key="6">
    <source>
        <dbReference type="ARBA" id="ARBA00022723"/>
    </source>
</evidence>
<keyword evidence="4 16" id="KW-0945">Host-virus interaction</keyword>
<dbReference type="Proteomes" id="UP000241288">
    <property type="component" value="Segment"/>
</dbReference>
<keyword evidence="3 16" id="KW-1048">Host nucleus</keyword>
<evidence type="ECO:0000256" key="5">
    <source>
        <dbReference type="ARBA" id="ARBA00022632"/>
    </source>
</evidence>
<keyword evidence="5 16" id="KW-1090">Inhibition of host innate immune response by virus</keyword>
<dbReference type="GO" id="GO:0008270">
    <property type="term" value="F:zinc ion binding"/>
    <property type="evidence" value="ECO:0007669"/>
    <property type="project" value="UniProtKB-KW"/>
</dbReference>
<comment type="subunit">
    <text evidence="16">Forms homodimers. Interacts with ubiquitin-protein ligase UBE3A/E6-AP; this interaction stimulates UBE3A ubiquitin activity. Interacts with host BAK1.</text>
</comment>
<evidence type="ECO:0000256" key="2">
    <source>
        <dbReference type="ARBA" id="ARBA00022518"/>
    </source>
</evidence>
<dbReference type="HAMAP" id="MF_04006">
    <property type="entry name" value="HPV_E6"/>
    <property type="match status" value="1"/>
</dbReference>
<evidence type="ECO:0000256" key="12">
    <source>
        <dbReference type="ARBA" id="ARBA00023163"/>
    </source>
</evidence>
<evidence type="ECO:0000256" key="1">
    <source>
        <dbReference type="ARBA" id="ARBA00006346"/>
    </source>
</evidence>
<keyword evidence="7 16" id="KW-0863">Zinc-finger</keyword>
<dbReference type="GO" id="GO:0039502">
    <property type="term" value="P:symbiont-mediated suppression of host type I interferon-mediated signaling pathway"/>
    <property type="evidence" value="ECO:0007669"/>
    <property type="project" value="UniProtKB-UniRule"/>
</dbReference>
<comment type="caution">
    <text evidence="16">Lacks conserved residue(s) required for the propagation of feature annotation.</text>
</comment>
<proteinExistence type="inferred from homology"/>
<keyword evidence="14 16" id="KW-0899">Viral immunoevasion</keyword>
<evidence type="ECO:0000256" key="7">
    <source>
        <dbReference type="ARBA" id="ARBA00022771"/>
    </source>
</evidence>
<evidence type="ECO:0000256" key="15">
    <source>
        <dbReference type="ARBA" id="ARBA00023323"/>
    </source>
</evidence>
<dbReference type="GO" id="GO:0052150">
    <property type="term" value="P:symbiont-mediated perturbation of host apoptosis"/>
    <property type="evidence" value="ECO:0007669"/>
    <property type="project" value="UniProtKB-KW"/>
</dbReference>
<comment type="subcellular location">
    <subcellularLocation>
        <location evidence="16 17">Host cytoplasm</location>
    </subcellularLocation>
    <subcellularLocation>
        <location evidence="16 17">Host nucleus</location>
    </subcellularLocation>
</comment>
<comment type="function">
    <text evidence="16">Plays a major role in the induction and maintenance of cellular transformation. E6 associates with host UBE3A/E6-AP ubiquitin-protein ligase and modulates its activity. Protects host keratinocytes from apoptosis by mediating the degradation of host BAK1. May also inhibit host immune response.</text>
</comment>
<dbReference type="Gene3D" id="3.30.240.40">
    <property type="entry name" value="E6 early regulatory protein"/>
    <property type="match status" value="2"/>
</dbReference>
<protein>
    <recommendedName>
        <fullName evidence="16 17">Protein E6</fullName>
    </recommendedName>
</protein>
<dbReference type="GO" id="GO:0003677">
    <property type="term" value="F:DNA binding"/>
    <property type="evidence" value="ECO:0007669"/>
    <property type="project" value="UniProtKB-UniRule"/>
</dbReference>
<evidence type="ECO:0000256" key="11">
    <source>
        <dbReference type="ARBA" id="ARBA00023159"/>
    </source>
</evidence>
<name>A0A2I8B2N2_9PAPI</name>
<dbReference type="InterPro" id="IPR038575">
    <property type="entry name" value="E6_sf"/>
</dbReference>
<gene>
    <name evidence="16" type="primary">E6</name>
</gene>